<organism evidence="4 6">
    <name type="scientific">Marivita cryptomonadis</name>
    <dbReference type="NCBI Taxonomy" id="505252"/>
    <lineage>
        <taxon>Bacteria</taxon>
        <taxon>Pseudomonadati</taxon>
        <taxon>Pseudomonadota</taxon>
        <taxon>Alphaproteobacteria</taxon>
        <taxon>Rhodobacterales</taxon>
        <taxon>Roseobacteraceae</taxon>
        <taxon>Marivita</taxon>
    </lineage>
</organism>
<proteinExistence type="inferred from homology"/>
<accession>A0A9Q2NU95</accession>
<evidence type="ECO:0000256" key="2">
    <source>
        <dbReference type="ARBA" id="ARBA00023002"/>
    </source>
</evidence>
<dbReference type="PRINTS" id="PR00080">
    <property type="entry name" value="SDRFAMILY"/>
</dbReference>
<sequence length="250" mass="26206">MIDLTGRTVLITGASRGIGAEAARVFAEAGANVALVARSADSIADLAGEIGNKAVAIPCDISRYWEVAQAVENCVTAFGGLDILINNAGVIEPIARLEDADPEGWGQVIDINLKGVFHGMRAALPVMEAEGGGTVLTISSGAAHNAIEAWSHYCASKAGAAMLTMCLHKEMGDKGIRAMGLSPGTVATQMQREIKASGINPVSQLDWSDHIPADWPAKALLWMCGPESDAYLGQEISLRDEGIRKKVGLL</sequence>
<evidence type="ECO:0000313" key="4">
    <source>
        <dbReference type="EMBL" id="MBM2410803.1"/>
    </source>
</evidence>
<dbReference type="GO" id="GO:0016491">
    <property type="term" value="F:oxidoreductase activity"/>
    <property type="evidence" value="ECO:0007669"/>
    <property type="project" value="UniProtKB-KW"/>
</dbReference>
<reference evidence="4 7" key="1">
    <citation type="submission" date="2021-01" db="EMBL/GenBank/DDBJ databases">
        <title>Diatom-associated Roseobacters Show Island Model of Population Structure.</title>
        <authorList>
            <person name="Qu L."/>
            <person name="Feng X."/>
            <person name="Chen Y."/>
            <person name="Li L."/>
            <person name="Wang X."/>
            <person name="Hu Z."/>
            <person name="Wang H."/>
            <person name="Luo H."/>
        </authorList>
    </citation>
    <scope>NUCLEOTIDE SEQUENCE</scope>
    <source>
        <strain evidence="5 7">CC28-63</strain>
        <strain evidence="4">CC28-69</strain>
    </source>
</reference>
<dbReference type="PRINTS" id="PR00081">
    <property type="entry name" value="GDHRDH"/>
</dbReference>
<dbReference type="InterPro" id="IPR036291">
    <property type="entry name" value="NAD(P)-bd_dom_sf"/>
</dbReference>
<dbReference type="InterPro" id="IPR002347">
    <property type="entry name" value="SDR_fam"/>
</dbReference>
<protein>
    <submittedName>
        <fullName evidence="4">SDR family oxidoreductase</fullName>
    </submittedName>
</protein>
<dbReference type="OrthoDB" id="9810734at2"/>
<evidence type="ECO:0000256" key="1">
    <source>
        <dbReference type="ARBA" id="ARBA00006484"/>
    </source>
</evidence>
<evidence type="ECO:0000313" key="5">
    <source>
        <dbReference type="EMBL" id="MBM2415470.1"/>
    </source>
</evidence>
<dbReference type="EMBL" id="JAFBXE010000001">
    <property type="protein sequence ID" value="MBM2410803.1"/>
    <property type="molecule type" value="Genomic_DNA"/>
</dbReference>
<dbReference type="Proteomes" id="UP000755667">
    <property type="component" value="Unassembled WGS sequence"/>
</dbReference>
<dbReference type="PANTHER" id="PTHR43669">
    <property type="entry name" value="5-KETO-D-GLUCONATE 5-REDUCTASE"/>
    <property type="match status" value="1"/>
</dbReference>
<dbReference type="CDD" id="cd05233">
    <property type="entry name" value="SDR_c"/>
    <property type="match status" value="1"/>
</dbReference>
<dbReference type="GeneID" id="62640124"/>
<dbReference type="Pfam" id="PF00106">
    <property type="entry name" value="adh_short"/>
    <property type="match status" value="1"/>
</dbReference>
<dbReference type="PANTHER" id="PTHR43669:SF3">
    <property type="entry name" value="ALCOHOL DEHYDROGENASE, PUTATIVE (AFU_ORTHOLOGUE AFUA_3G03445)-RELATED"/>
    <property type="match status" value="1"/>
</dbReference>
<dbReference type="AlphaFoldDB" id="A0A9Q2NU95"/>
<dbReference type="PROSITE" id="PS00061">
    <property type="entry name" value="ADH_SHORT"/>
    <property type="match status" value="1"/>
</dbReference>
<dbReference type="Proteomes" id="UP000809440">
    <property type="component" value="Unassembled WGS sequence"/>
</dbReference>
<dbReference type="EMBL" id="JAFBXF010000001">
    <property type="protein sequence ID" value="MBM2415470.1"/>
    <property type="molecule type" value="Genomic_DNA"/>
</dbReference>
<keyword evidence="2" id="KW-0560">Oxidoreductase</keyword>
<dbReference type="SUPFAM" id="SSF51735">
    <property type="entry name" value="NAD(P)-binding Rossmann-fold domains"/>
    <property type="match status" value="1"/>
</dbReference>
<dbReference type="RefSeq" id="WP_085628388.1">
    <property type="nucleotide sequence ID" value="NZ_JAFBWU010000001.1"/>
</dbReference>
<evidence type="ECO:0000313" key="6">
    <source>
        <dbReference type="Proteomes" id="UP000755667"/>
    </source>
</evidence>
<evidence type="ECO:0000256" key="3">
    <source>
        <dbReference type="RuleBase" id="RU000363"/>
    </source>
</evidence>
<keyword evidence="7" id="KW-1185">Reference proteome</keyword>
<dbReference type="InterPro" id="IPR020904">
    <property type="entry name" value="Sc_DH/Rdtase_CS"/>
</dbReference>
<comment type="similarity">
    <text evidence="1 3">Belongs to the short-chain dehydrogenases/reductases (SDR) family.</text>
</comment>
<evidence type="ECO:0000313" key="7">
    <source>
        <dbReference type="Proteomes" id="UP000809440"/>
    </source>
</evidence>
<dbReference type="Gene3D" id="3.40.50.720">
    <property type="entry name" value="NAD(P)-binding Rossmann-like Domain"/>
    <property type="match status" value="1"/>
</dbReference>
<comment type="caution">
    <text evidence="4">The sequence shown here is derived from an EMBL/GenBank/DDBJ whole genome shotgun (WGS) entry which is preliminary data.</text>
</comment>
<gene>
    <name evidence="4" type="ORF">JQX41_00680</name>
    <name evidence="5" type="ORF">JQX48_00680</name>
</gene>
<dbReference type="FunFam" id="3.40.50.720:FF:000084">
    <property type="entry name" value="Short-chain dehydrogenase reductase"/>
    <property type="match status" value="1"/>
</dbReference>
<name>A0A9Q2NU95_9RHOB</name>